<evidence type="ECO:0008006" key="3">
    <source>
        <dbReference type="Google" id="ProtNLM"/>
    </source>
</evidence>
<proteinExistence type="predicted"/>
<gene>
    <name evidence="2" type="ORF">CB5_LOCUS27178</name>
</gene>
<feature type="compositionally biased region" description="Basic and acidic residues" evidence="1">
    <location>
        <begin position="1"/>
        <end position="17"/>
    </location>
</feature>
<evidence type="ECO:0000256" key="1">
    <source>
        <dbReference type="SAM" id="MobiDB-lite"/>
    </source>
</evidence>
<feature type="region of interest" description="Disordered" evidence="1">
    <location>
        <begin position="1"/>
        <end position="24"/>
    </location>
</feature>
<protein>
    <recommendedName>
        <fullName evidence="3">Retrotransposon gag domain-containing protein</fullName>
    </recommendedName>
</protein>
<accession>A0A6V7QM18</accession>
<reference evidence="2" key="1">
    <citation type="submission" date="2020-07" db="EMBL/GenBank/DDBJ databases">
        <authorList>
            <person name="Lin J."/>
        </authorList>
    </citation>
    <scope>NUCLEOTIDE SEQUENCE</scope>
</reference>
<dbReference type="PANTHER" id="PTHR37610">
    <property type="entry name" value="CCHC-TYPE DOMAIN-CONTAINING PROTEIN"/>
    <property type="match status" value="1"/>
</dbReference>
<dbReference type="AlphaFoldDB" id="A0A6V7QM18"/>
<dbReference type="EMBL" id="LR862137">
    <property type="protein sequence ID" value="CAD1843967.1"/>
    <property type="molecule type" value="Genomic_DNA"/>
</dbReference>
<name>A0A6V7QM18_ANACO</name>
<sequence length="319" mass="36790">MVSIHLNDHSGKEKDDYLTGTSAAPETAAPSYKKWMAENNMVMSWLVNSMTPDIGEYFLSVETAKEIWDAVKETFSYAKNTSEVVEIEGILHDLRQGDLTLTQYFNILTHNWRQLDTYEIIARRIKEGFGVIIVGNRGILGIPAGNYMGKLHGKPATWKPARHFEKEGRGNHVNTEEQSKPEASLFNKEQMEMLQKLISNRSSVNTVTNRIIFQSCHWFQNLGPQRHMTGLDTHRAGFRWVPGRDMISHVLDAVPVELREDLSFEEQPVKILAREVKKLRNRDIPYVNVLWSNHGEREATWELESALQERYPHLFQMEP</sequence>
<evidence type="ECO:0000313" key="2">
    <source>
        <dbReference type="EMBL" id="CAD1843967.1"/>
    </source>
</evidence>
<dbReference type="PANTHER" id="PTHR37610:SF47">
    <property type="entry name" value="RETROTRANSPOSON COPIA-LIKE N-TERMINAL DOMAIN-CONTAINING PROTEIN"/>
    <property type="match status" value="1"/>
</dbReference>
<organism evidence="2">
    <name type="scientific">Ananas comosus var. bracteatus</name>
    <name type="common">red pineapple</name>
    <dbReference type="NCBI Taxonomy" id="296719"/>
    <lineage>
        <taxon>Eukaryota</taxon>
        <taxon>Viridiplantae</taxon>
        <taxon>Streptophyta</taxon>
        <taxon>Embryophyta</taxon>
        <taxon>Tracheophyta</taxon>
        <taxon>Spermatophyta</taxon>
        <taxon>Magnoliopsida</taxon>
        <taxon>Liliopsida</taxon>
        <taxon>Poales</taxon>
        <taxon>Bromeliaceae</taxon>
        <taxon>Bromelioideae</taxon>
        <taxon>Ananas</taxon>
    </lineage>
</organism>